<comment type="caution">
    <text evidence="3">The sequence shown here is derived from an EMBL/GenBank/DDBJ whole genome shotgun (WGS) entry which is preliminary data.</text>
</comment>
<dbReference type="InterPro" id="IPR000160">
    <property type="entry name" value="GGDEF_dom"/>
</dbReference>
<sequence length="343" mass="36626">MEPSGLLPGISSGAMDRILPMHLLIQAGGRVLSVGPTLRKLVTPGMRHVADGFSNGRPGGNEDLVAVILGAASDGERLFLRMRQTPCLNLRGHAVPAGRDAVLVNLGFGIGLPDAVRAAGLTDRDFAPPELAMELLFMREAMGGVLGELSHFNSQLEVARDVAEAQAHTDPLTGLHNRRGLELALSEARTLTGLRAGDRDGFALAHLDLDHFKAVNDLLGHAEGDRVLCHVARVLGDVIRSDDTAARVGGDEFVLILRRFEDVAGLERLARRIIAGIESVLSDGADGCRVSASVGIVLSRNYRDQPLERMLLDADAALYRSKREGRGRVTILTAPLTGETQGL</sequence>
<keyword evidence="4" id="KW-1185">Reference proteome</keyword>
<feature type="domain" description="GGDEF" evidence="2">
    <location>
        <begin position="200"/>
        <end position="334"/>
    </location>
</feature>
<evidence type="ECO:0000256" key="1">
    <source>
        <dbReference type="ARBA" id="ARBA00012528"/>
    </source>
</evidence>
<dbReference type="PANTHER" id="PTHR45138">
    <property type="entry name" value="REGULATORY COMPONENTS OF SENSORY TRANSDUCTION SYSTEM"/>
    <property type="match status" value="1"/>
</dbReference>
<accession>A0ABS6AFN6</accession>
<evidence type="ECO:0000313" key="3">
    <source>
        <dbReference type="EMBL" id="MBU3029314.1"/>
    </source>
</evidence>
<organism evidence="3 4">
    <name type="scientific">Paracoccus marinaquae</name>
    <dbReference type="NCBI Taxonomy" id="2841926"/>
    <lineage>
        <taxon>Bacteria</taxon>
        <taxon>Pseudomonadati</taxon>
        <taxon>Pseudomonadota</taxon>
        <taxon>Alphaproteobacteria</taxon>
        <taxon>Rhodobacterales</taxon>
        <taxon>Paracoccaceae</taxon>
        <taxon>Paracoccus</taxon>
    </lineage>
</organism>
<dbReference type="PROSITE" id="PS50887">
    <property type="entry name" value="GGDEF"/>
    <property type="match status" value="1"/>
</dbReference>
<name>A0ABS6AFN6_9RHOB</name>
<dbReference type="EMBL" id="JAHKNG010000004">
    <property type="protein sequence ID" value="MBU3029314.1"/>
    <property type="molecule type" value="Genomic_DNA"/>
</dbReference>
<dbReference type="EC" id="2.7.7.65" evidence="1"/>
<proteinExistence type="predicted"/>
<dbReference type="Proteomes" id="UP001166191">
    <property type="component" value="Unassembled WGS sequence"/>
</dbReference>
<reference evidence="3" key="1">
    <citation type="submission" date="2021-06" db="EMBL/GenBank/DDBJ databases">
        <title>Paracoccus bacterium XHP0099 sp. nov., isolated from the surface waters of the Yellow Sea.</title>
        <authorList>
            <person name="Xue H."/>
            <person name="Zhang D."/>
        </authorList>
    </citation>
    <scope>NUCLEOTIDE SEQUENCE</scope>
    <source>
        <strain evidence="3">XHP0099</strain>
    </source>
</reference>
<evidence type="ECO:0000313" key="4">
    <source>
        <dbReference type="Proteomes" id="UP001166191"/>
    </source>
</evidence>
<dbReference type="SMART" id="SM00267">
    <property type="entry name" value="GGDEF"/>
    <property type="match status" value="1"/>
</dbReference>
<evidence type="ECO:0000259" key="2">
    <source>
        <dbReference type="PROSITE" id="PS50887"/>
    </source>
</evidence>
<dbReference type="CDD" id="cd01949">
    <property type="entry name" value="GGDEF"/>
    <property type="match status" value="1"/>
</dbReference>
<protein>
    <recommendedName>
        <fullName evidence="1">diguanylate cyclase</fullName>
        <ecNumber evidence="1">2.7.7.65</ecNumber>
    </recommendedName>
</protein>
<dbReference type="InterPro" id="IPR050469">
    <property type="entry name" value="Diguanylate_Cyclase"/>
</dbReference>
<dbReference type="NCBIfam" id="TIGR00254">
    <property type="entry name" value="GGDEF"/>
    <property type="match status" value="1"/>
</dbReference>
<dbReference type="PANTHER" id="PTHR45138:SF9">
    <property type="entry name" value="DIGUANYLATE CYCLASE DGCM-RELATED"/>
    <property type="match status" value="1"/>
</dbReference>
<dbReference type="Pfam" id="PF00990">
    <property type="entry name" value="GGDEF"/>
    <property type="match status" value="1"/>
</dbReference>
<gene>
    <name evidence="3" type="ORF">KNW02_04145</name>
</gene>